<keyword evidence="3" id="KW-1185">Reference proteome</keyword>
<dbReference type="PANTHER" id="PTHR47237">
    <property type="entry name" value="SLL0310 PROTEIN"/>
    <property type="match status" value="1"/>
</dbReference>
<dbReference type="PROSITE" id="PS51186">
    <property type="entry name" value="GNAT"/>
    <property type="match status" value="1"/>
</dbReference>
<organism evidence="2 3">
    <name type="scientific">Pelobacter propionicus (strain DSM 2379 / NBRC 103807 / OttBd1)</name>
    <dbReference type="NCBI Taxonomy" id="338966"/>
    <lineage>
        <taxon>Bacteria</taxon>
        <taxon>Pseudomonadati</taxon>
        <taxon>Thermodesulfobacteriota</taxon>
        <taxon>Desulfuromonadia</taxon>
        <taxon>Desulfuromonadales</taxon>
        <taxon>Desulfuromonadaceae</taxon>
        <taxon>Pelobacter</taxon>
    </lineage>
</organism>
<dbReference type="Pfam" id="PF18014">
    <property type="entry name" value="Acetyltransf_18"/>
    <property type="match status" value="1"/>
</dbReference>
<dbReference type="EMBL" id="CP000482">
    <property type="protein sequence ID" value="ABL01057.1"/>
    <property type="molecule type" value="Genomic_DNA"/>
</dbReference>
<gene>
    <name evidence="2" type="ordered locus">Ppro_3464</name>
</gene>
<reference evidence="2 3" key="1">
    <citation type="submission" date="2006-10" db="EMBL/GenBank/DDBJ databases">
        <title>Complete sequence of chromosome of Pelobacter propionicus DSM 2379.</title>
        <authorList>
            <consortium name="US DOE Joint Genome Institute"/>
            <person name="Copeland A."/>
            <person name="Lucas S."/>
            <person name="Lapidus A."/>
            <person name="Barry K."/>
            <person name="Detter J.C."/>
            <person name="Glavina del Rio T."/>
            <person name="Hammon N."/>
            <person name="Israni S."/>
            <person name="Dalin E."/>
            <person name="Tice H."/>
            <person name="Pitluck S."/>
            <person name="Saunders E."/>
            <person name="Brettin T."/>
            <person name="Bruce D."/>
            <person name="Han C."/>
            <person name="Tapia R."/>
            <person name="Schmutz J."/>
            <person name="Larimer F."/>
            <person name="Land M."/>
            <person name="Hauser L."/>
            <person name="Kyrpides N."/>
            <person name="Kim E."/>
            <person name="Lovley D."/>
            <person name="Richardson P."/>
        </authorList>
    </citation>
    <scope>NUCLEOTIDE SEQUENCE [LARGE SCALE GENOMIC DNA]</scope>
    <source>
        <strain evidence="3">DSM 2379 / NBRC 103807 / OttBd1</strain>
    </source>
</reference>
<dbReference type="InterPro" id="IPR000182">
    <property type="entry name" value="GNAT_dom"/>
</dbReference>
<dbReference type="Proteomes" id="UP000006732">
    <property type="component" value="Chromosome"/>
</dbReference>
<dbReference type="Gene3D" id="3.40.630.90">
    <property type="match status" value="1"/>
</dbReference>
<dbReference type="eggNOG" id="COG0456">
    <property type="taxonomic scope" value="Bacteria"/>
</dbReference>
<dbReference type="Gene3D" id="3.40.630.30">
    <property type="match status" value="1"/>
</dbReference>
<dbReference type="KEGG" id="ppd:Ppro_3464"/>
<evidence type="ECO:0000313" key="2">
    <source>
        <dbReference type="EMBL" id="ABL01057.1"/>
    </source>
</evidence>
<accession>A1AUN6</accession>
<dbReference type="GO" id="GO:0016747">
    <property type="term" value="F:acyltransferase activity, transferring groups other than amino-acyl groups"/>
    <property type="evidence" value="ECO:0007669"/>
    <property type="project" value="InterPro"/>
</dbReference>
<protein>
    <submittedName>
        <fullName evidence="2">GCN5-related N-acetyltransferase</fullName>
    </submittedName>
</protein>
<dbReference type="HOGENOM" id="CLU_054109_0_0_7"/>
<dbReference type="PANTHER" id="PTHR47237:SF1">
    <property type="entry name" value="SLL0310 PROTEIN"/>
    <property type="match status" value="1"/>
</dbReference>
<name>A1AUN6_PELPD</name>
<dbReference type="OrthoDB" id="5393364at2"/>
<dbReference type="STRING" id="338966.Ppro_3464"/>
<evidence type="ECO:0000313" key="3">
    <source>
        <dbReference type="Proteomes" id="UP000006732"/>
    </source>
</evidence>
<dbReference type="Pfam" id="PF00583">
    <property type="entry name" value="Acetyltransf_1"/>
    <property type="match status" value="1"/>
</dbReference>
<proteinExistence type="predicted"/>
<dbReference type="InterPro" id="IPR052729">
    <property type="entry name" value="Acyl/Acetyltrans_Enzymes"/>
</dbReference>
<sequence length="276" mass="29786">MDVFRGMIIGSFQRHEIAQFLALAAAEQWVTGQGELDFLLSSFPAGCFCVRDETGNGAGFVTSLKHDRSGWIGNLIVRPDLRGKGIGEELLLRGVEALQAAGAETIWLTASEMGRPLYEKHGFATIDRIIRWTGEAHGLPDAVEKRGTASFDRSLDALCWGDRRDRLLEWVTGRGLAIAEPGASAILQSTGAAIQLGPWAAADCNRAGRLFALALTLASAGTKIICDTPLSNGTCQELLQKRGFSRRGETRLMCRGAEPAYRPEYLYALATLGSSG</sequence>
<dbReference type="SUPFAM" id="SSF55729">
    <property type="entry name" value="Acyl-CoA N-acyltransferases (Nat)"/>
    <property type="match status" value="1"/>
</dbReference>
<dbReference type="AlphaFoldDB" id="A1AUN6"/>
<keyword evidence="2" id="KW-0808">Transferase</keyword>
<evidence type="ECO:0000259" key="1">
    <source>
        <dbReference type="PROSITE" id="PS51186"/>
    </source>
</evidence>
<dbReference type="InterPro" id="IPR041496">
    <property type="entry name" value="YitH/HolE_GNAT"/>
</dbReference>
<dbReference type="CDD" id="cd04301">
    <property type="entry name" value="NAT_SF"/>
    <property type="match status" value="1"/>
</dbReference>
<dbReference type="InterPro" id="IPR016181">
    <property type="entry name" value="Acyl_CoA_acyltransferase"/>
</dbReference>
<feature type="domain" description="N-acetyltransferase" evidence="1">
    <location>
        <begin position="7"/>
        <end position="146"/>
    </location>
</feature>